<dbReference type="Proteomes" id="UP000652761">
    <property type="component" value="Unassembled WGS sequence"/>
</dbReference>
<protein>
    <submittedName>
        <fullName evidence="2">Uncharacterized protein</fullName>
    </submittedName>
</protein>
<feature type="chain" id="PRO_5032787671" evidence="1">
    <location>
        <begin position="19"/>
        <end position="140"/>
    </location>
</feature>
<proteinExistence type="predicted"/>
<keyword evidence="1" id="KW-0732">Signal</keyword>
<evidence type="ECO:0000256" key="1">
    <source>
        <dbReference type="SAM" id="SignalP"/>
    </source>
</evidence>
<feature type="non-terminal residue" evidence="2">
    <location>
        <position position="140"/>
    </location>
</feature>
<accession>A0A843WBX1</accession>
<name>A0A843WBX1_COLES</name>
<organism evidence="2 3">
    <name type="scientific">Colocasia esculenta</name>
    <name type="common">Wild taro</name>
    <name type="synonym">Arum esculentum</name>
    <dbReference type="NCBI Taxonomy" id="4460"/>
    <lineage>
        <taxon>Eukaryota</taxon>
        <taxon>Viridiplantae</taxon>
        <taxon>Streptophyta</taxon>
        <taxon>Embryophyta</taxon>
        <taxon>Tracheophyta</taxon>
        <taxon>Spermatophyta</taxon>
        <taxon>Magnoliopsida</taxon>
        <taxon>Liliopsida</taxon>
        <taxon>Araceae</taxon>
        <taxon>Aroideae</taxon>
        <taxon>Colocasieae</taxon>
        <taxon>Colocasia</taxon>
    </lineage>
</organism>
<comment type="caution">
    <text evidence="2">The sequence shown here is derived from an EMBL/GenBank/DDBJ whole genome shotgun (WGS) entry which is preliminary data.</text>
</comment>
<gene>
    <name evidence="2" type="ORF">Taro_041611</name>
</gene>
<feature type="signal peptide" evidence="1">
    <location>
        <begin position="1"/>
        <end position="18"/>
    </location>
</feature>
<sequence>MPVPTGLVLFSALEGLSARQVVTVTWDPQPRASVRGSSPGGGCAHVSDLEQKGKTFCFRLLEFLLLWLVRDWLSLLSLVREAHPPYSLQLLSHVFDSAGSVGVIFVLTRVVVEGLDCTGELAAKAWTLEWLESTSLDGNP</sequence>
<dbReference type="AlphaFoldDB" id="A0A843WBX1"/>
<keyword evidence="3" id="KW-1185">Reference proteome</keyword>
<evidence type="ECO:0000313" key="3">
    <source>
        <dbReference type="Proteomes" id="UP000652761"/>
    </source>
</evidence>
<dbReference type="EMBL" id="NMUH01004200">
    <property type="protein sequence ID" value="MQM08753.1"/>
    <property type="molecule type" value="Genomic_DNA"/>
</dbReference>
<evidence type="ECO:0000313" key="2">
    <source>
        <dbReference type="EMBL" id="MQM08753.1"/>
    </source>
</evidence>
<reference evidence="2" key="1">
    <citation type="submission" date="2017-07" db="EMBL/GenBank/DDBJ databases">
        <title>Taro Niue Genome Assembly and Annotation.</title>
        <authorList>
            <person name="Atibalentja N."/>
            <person name="Keating K."/>
            <person name="Fields C.J."/>
        </authorList>
    </citation>
    <scope>NUCLEOTIDE SEQUENCE</scope>
    <source>
        <strain evidence="2">Niue_2</strain>
        <tissue evidence="2">Leaf</tissue>
    </source>
</reference>